<protein>
    <submittedName>
        <fullName evidence="3">Glutathione S-transferase</fullName>
    </submittedName>
</protein>
<dbReference type="InterPro" id="IPR023393">
    <property type="entry name" value="START-like_dom_sf"/>
</dbReference>
<accession>A0A0C1FA44</accession>
<name>A0A0C1FA44_9FLAO</name>
<evidence type="ECO:0000259" key="2">
    <source>
        <dbReference type="Pfam" id="PF08327"/>
    </source>
</evidence>
<dbReference type="Pfam" id="PF08327">
    <property type="entry name" value="AHSA1"/>
    <property type="match status" value="1"/>
</dbReference>
<comment type="similarity">
    <text evidence="1">Belongs to the AHA1 family.</text>
</comment>
<sequence>MDTKIVFNTDENAGSLYIMQVFSAKPALIWNHFTQSNLLEKWWAPKPWKCETVEMKFAPDGIWKYNLISPEGEKHYGALKYHEINLHRSFDFTEYFTDDKGEKIEEVPSGNWLVGVTGVEEGTKLTINIQYNSAEELQTILDMEFESGFTEVLNQLEELLHKKD</sequence>
<dbReference type="Gene3D" id="3.30.530.20">
    <property type="match status" value="1"/>
</dbReference>
<dbReference type="EMBL" id="JSYL01000002">
    <property type="protein sequence ID" value="KIA90017.1"/>
    <property type="molecule type" value="Genomic_DNA"/>
</dbReference>
<dbReference type="InterPro" id="IPR013538">
    <property type="entry name" value="ASHA1/2-like_C"/>
</dbReference>
<proteinExistence type="inferred from homology"/>
<dbReference type="Proteomes" id="UP000031473">
    <property type="component" value="Unassembled WGS sequence"/>
</dbReference>
<organism evidence="3 4">
    <name type="scientific">Kaistella jeonii</name>
    <dbReference type="NCBI Taxonomy" id="266749"/>
    <lineage>
        <taxon>Bacteria</taxon>
        <taxon>Pseudomonadati</taxon>
        <taxon>Bacteroidota</taxon>
        <taxon>Flavobacteriia</taxon>
        <taxon>Flavobacteriales</taxon>
        <taxon>Weeksellaceae</taxon>
        <taxon>Chryseobacterium group</taxon>
        <taxon>Kaistella</taxon>
    </lineage>
</organism>
<keyword evidence="4" id="KW-1185">Reference proteome</keyword>
<reference evidence="3 4" key="1">
    <citation type="submission" date="2014-10" db="EMBL/GenBank/DDBJ databases">
        <title>Kaistella jeonii genome.</title>
        <authorList>
            <person name="Clayton J.T."/>
            <person name="Newman J.D."/>
        </authorList>
    </citation>
    <scope>NUCLEOTIDE SEQUENCE [LARGE SCALE GENOMIC DNA]</scope>
    <source>
        <strain evidence="3 4">DSM 17048</strain>
    </source>
</reference>
<evidence type="ECO:0000313" key="4">
    <source>
        <dbReference type="Proteomes" id="UP000031473"/>
    </source>
</evidence>
<feature type="domain" description="Activator of Hsp90 ATPase homologue 1/2-like C-terminal" evidence="2">
    <location>
        <begin position="24"/>
        <end position="160"/>
    </location>
</feature>
<dbReference type="OrthoDB" id="9795306at2"/>
<comment type="caution">
    <text evidence="3">The sequence shown here is derived from an EMBL/GenBank/DDBJ whole genome shotgun (WGS) entry which is preliminary data.</text>
</comment>
<keyword evidence="3" id="KW-0808">Transferase</keyword>
<evidence type="ECO:0000313" key="3">
    <source>
        <dbReference type="EMBL" id="KIA90017.1"/>
    </source>
</evidence>
<dbReference type="SUPFAM" id="SSF55961">
    <property type="entry name" value="Bet v1-like"/>
    <property type="match status" value="1"/>
</dbReference>
<evidence type="ECO:0000256" key="1">
    <source>
        <dbReference type="ARBA" id="ARBA00006817"/>
    </source>
</evidence>
<gene>
    <name evidence="3" type="ORF">OA86_05315</name>
</gene>
<dbReference type="RefSeq" id="WP_039349835.1">
    <property type="nucleotide sequence ID" value="NZ_FOLA01000002.1"/>
</dbReference>
<dbReference type="GO" id="GO:0016740">
    <property type="term" value="F:transferase activity"/>
    <property type="evidence" value="ECO:0007669"/>
    <property type="project" value="UniProtKB-KW"/>
</dbReference>
<dbReference type="STRING" id="266749.SAMN05421876_102230"/>
<dbReference type="AlphaFoldDB" id="A0A0C1FA44"/>